<reference evidence="4" key="2">
    <citation type="submission" date="2022-10" db="EMBL/GenBank/DDBJ databases">
        <title>Human gut microbiome strain richness.</title>
        <authorList>
            <person name="Chen-Liaw A."/>
        </authorList>
    </citation>
    <scope>NUCLEOTIDE SEQUENCE</scope>
    <source>
        <strain evidence="4">BSD2780120875st1_E1_BSD2780120875_150330</strain>
    </source>
</reference>
<feature type="domain" description="Lipocalin-like" evidence="2">
    <location>
        <begin position="49"/>
        <end position="178"/>
    </location>
</feature>
<dbReference type="Gene3D" id="2.40.128.350">
    <property type="match status" value="1"/>
</dbReference>
<dbReference type="AlphaFoldDB" id="A0A139KPY2"/>
<reference evidence="3 5" key="1">
    <citation type="journal article" date="2019" name="Nat. Med.">
        <title>A library of human gut bacterial isolates paired with longitudinal multiomics data enables mechanistic microbiome research.</title>
        <authorList>
            <person name="Poyet M."/>
            <person name="Groussin M."/>
            <person name="Gibbons S.M."/>
            <person name="Avila-Pacheco J."/>
            <person name="Jiang X."/>
            <person name="Kearney S.M."/>
            <person name="Perrotta A.R."/>
            <person name="Berdy B."/>
            <person name="Zhao S."/>
            <person name="Lieberman T.D."/>
            <person name="Swanson P.K."/>
            <person name="Smith M."/>
            <person name="Roesemann S."/>
            <person name="Alexander J.E."/>
            <person name="Rich S.A."/>
            <person name="Livny J."/>
            <person name="Vlamakis H."/>
            <person name="Clish C."/>
            <person name="Bullock K."/>
            <person name="Deik A."/>
            <person name="Scott J."/>
            <person name="Pierce K.A."/>
            <person name="Xavier R.J."/>
            <person name="Alm E.J."/>
        </authorList>
    </citation>
    <scope>NUCLEOTIDE SEQUENCE [LARGE SCALE GENOMIC DNA]</scope>
    <source>
        <strain evidence="3 5">BIOML-A14</strain>
    </source>
</reference>
<evidence type="ECO:0000259" key="2">
    <source>
        <dbReference type="Pfam" id="PF13944"/>
    </source>
</evidence>
<feature type="signal peptide" evidence="1">
    <location>
        <begin position="1"/>
        <end position="19"/>
    </location>
</feature>
<dbReference type="EMBL" id="VWFO01000008">
    <property type="protein sequence ID" value="KAA4664843.1"/>
    <property type="molecule type" value="Genomic_DNA"/>
</dbReference>
<evidence type="ECO:0000313" key="3">
    <source>
        <dbReference type="EMBL" id="KAA4664843.1"/>
    </source>
</evidence>
<evidence type="ECO:0000313" key="5">
    <source>
        <dbReference type="Proteomes" id="UP000435985"/>
    </source>
</evidence>
<comment type="caution">
    <text evidence="3">The sequence shown here is derived from an EMBL/GenBank/DDBJ whole genome shotgun (WGS) entry which is preliminary data.</text>
</comment>
<gene>
    <name evidence="3" type="ORF">F3B98_08980</name>
    <name evidence="4" type="ORF">PO382_25330</name>
</gene>
<proteinExistence type="predicted"/>
<dbReference type="Proteomes" id="UP000435985">
    <property type="component" value="Unassembled WGS sequence"/>
</dbReference>
<accession>A0A139KPY2</accession>
<evidence type="ECO:0000256" key="1">
    <source>
        <dbReference type="SAM" id="SignalP"/>
    </source>
</evidence>
<evidence type="ECO:0000313" key="4">
    <source>
        <dbReference type="EMBL" id="MDC2745519.1"/>
    </source>
</evidence>
<dbReference type="RefSeq" id="WP_004312410.1">
    <property type="nucleotide sequence ID" value="NZ_CAAKNR010000217.1"/>
</dbReference>
<organism evidence="3 5">
    <name type="scientific">Bacteroides ovatus</name>
    <dbReference type="NCBI Taxonomy" id="28116"/>
    <lineage>
        <taxon>Bacteria</taxon>
        <taxon>Pseudomonadati</taxon>
        <taxon>Bacteroidota</taxon>
        <taxon>Bacteroidia</taxon>
        <taxon>Bacteroidales</taxon>
        <taxon>Bacteroidaceae</taxon>
        <taxon>Bacteroides</taxon>
    </lineage>
</organism>
<feature type="chain" id="PRO_5042681774" evidence="1">
    <location>
        <begin position="20"/>
        <end position="188"/>
    </location>
</feature>
<dbReference type="Proteomes" id="UP001219389">
    <property type="component" value="Unassembled WGS sequence"/>
</dbReference>
<dbReference type="EMBL" id="JAQNZF010000061">
    <property type="protein sequence ID" value="MDC2745519.1"/>
    <property type="molecule type" value="Genomic_DNA"/>
</dbReference>
<sequence length="188" mass="20200">MKKNLLYLLALVCSLTLFAACSSDDDDSDNKNNENPPEEEAVITAPDVIGTYWGNLDISMIPDGSDQEIVIGDGIEKFITLSQVSNTEVKIELKDFELFINQQILKFGDIVIDKCEVKKGEGVSTFTGQQDLTFEGDAASLGTCPVTVTGAVEDGNADMTINVKVPALQQTVKVTYSGVKQVAEPSGT</sequence>
<name>A0A139KPY2_BACOV</name>
<protein>
    <submittedName>
        <fullName evidence="4">Calycin-like domain-containing protein</fullName>
    </submittedName>
</protein>
<dbReference type="PROSITE" id="PS51257">
    <property type="entry name" value="PROKAR_LIPOPROTEIN"/>
    <property type="match status" value="1"/>
</dbReference>
<dbReference type="Pfam" id="PF13944">
    <property type="entry name" value="Calycin_like"/>
    <property type="match status" value="1"/>
</dbReference>
<dbReference type="STRING" id="28116.Bovatus_02128"/>
<dbReference type="InterPro" id="IPR024311">
    <property type="entry name" value="Lipocalin-like"/>
</dbReference>
<keyword evidence="1" id="KW-0732">Signal</keyword>